<accession>A0ABT0AHF9</accession>
<protein>
    <recommendedName>
        <fullName evidence="6">YbgF trimerisation domain-containing protein</fullName>
    </recommendedName>
</protein>
<dbReference type="InterPro" id="IPR011990">
    <property type="entry name" value="TPR-like_helical_dom_sf"/>
</dbReference>
<dbReference type="Gene3D" id="1.25.40.10">
    <property type="entry name" value="Tetratricopeptide repeat domain"/>
    <property type="match status" value="1"/>
</dbReference>
<feature type="chain" id="PRO_5047017753" description="YbgF trimerisation domain-containing protein" evidence="3">
    <location>
        <begin position="38"/>
        <end position="335"/>
    </location>
</feature>
<keyword evidence="5" id="KW-1185">Reference proteome</keyword>
<feature type="compositionally biased region" description="Low complexity" evidence="2">
    <location>
        <begin position="169"/>
        <end position="195"/>
    </location>
</feature>
<evidence type="ECO:0000313" key="5">
    <source>
        <dbReference type="Proteomes" id="UP001162802"/>
    </source>
</evidence>
<feature type="compositionally biased region" description="Low complexity" evidence="2">
    <location>
        <begin position="141"/>
        <end position="155"/>
    </location>
</feature>
<keyword evidence="3" id="KW-0732">Signal</keyword>
<evidence type="ECO:0000256" key="3">
    <source>
        <dbReference type="SAM" id="SignalP"/>
    </source>
</evidence>
<gene>
    <name evidence="4" type="ORF">MTR65_18285</name>
</gene>
<evidence type="ECO:0000313" key="4">
    <source>
        <dbReference type="EMBL" id="MCJ1962639.1"/>
    </source>
</evidence>
<name>A0ABT0AHF9_9SPHN</name>
<reference evidence="4" key="1">
    <citation type="submission" date="2022-03" db="EMBL/GenBank/DDBJ databases">
        <title>Identification of a novel bacterium isolated from mangrove sediments.</title>
        <authorList>
            <person name="Pan X."/>
        </authorList>
    </citation>
    <scope>NUCLEOTIDE SEQUENCE</scope>
    <source>
        <strain evidence="4">B2637</strain>
    </source>
</reference>
<feature type="coiled-coil region" evidence="1">
    <location>
        <begin position="91"/>
        <end position="125"/>
    </location>
</feature>
<organism evidence="4 5">
    <name type="scientific">Novosphingobium mangrovi</name>
    <name type="common">ex Hu et al. 2023</name>
    <dbReference type="NCBI Taxonomy" id="2930094"/>
    <lineage>
        <taxon>Bacteria</taxon>
        <taxon>Pseudomonadati</taxon>
        <taxon>Pseudomonadota</taxon>
        <taxon>Alphaproteobacteria</taxon>
        <taxon>Sphingomonadales</taxon>
        <taxon>Sphingomonadaceae</taxon>
        <taxon>Novosphingobium</taxon>
    </lineage>
</organism>
<dbReference type="SUPFAM" id="SSF48452">
    <property type="entry name" value="TPR-like"/>
    <property type="match status" value="1"/>
</dbReference>
<comment type="caution">
    <text evidence="4">The sequence shown here is derived from an EMBL/GenBank/DDBJ whole genome shotgun (WGS) entry which is preliminary data.</text>
</comment>
<dbReference type="RefSeq" id="WP_243802719.1">
    <property type="nucleotide sequence ID" value="NZ_JALHAT010000051.1"/>
</dbReference>
<evidence type="ECO:0000256" key="2">
    <source>
        <dbReference type="SAM" id="MobiDB-lite"/>
    </source>
</evidence>
<feature type="signal peptide" evidence="3">
    <location>
        <begin position="1"/>
        <end position="37"/>
    </location>
</feature>
<feature type="region of interest" description="Disordered" evidence="2">
    <location>
        <begin position="141"/>
        <end position="195"/>
    </location>
</feature>
<keyword evidence="1" id="KW-0175">Coiled coil</keyword>
<dbReference type="EMBL" id="JALHAT010000051">
    <property type="protein sequence ID" value="MCJ1962639.1"/>
    <property type="molecule type" value="Genomic_DNA"/>
</dbReference>
<sequence length="335" mass="35518">MIAYPTQTQVLRRLPRTSALAALAVALVVSVSPVSVAAQDDTDARLRKVEKEVSALQRKVFPGGSGTFFEPQITAPAAGSPAPQTATSTPVSDLLNRMEAVESQMARLTSQVEQNSNRLALLEEKVAANAAASAPVPAAPAAQSAPQAEPVSASQNNLSAMSGGVIKTPPAAAEKPAAAQPAPAQPAPATSARAQGVQAIVKPQTGDAGEDEYTYGFRLWDAGYFPEARQQLKIYLEKYPNHRMASYGRNLLGRAWLDDKNPSEAAKWFLQNYQADKQGARAADSLLYLGIAMKELKDTKRACIALAEFSETYAAEAAGRLGSLYSTTRNGLDCN</sequence>
<evidence type="ECO:0000256" key="1">
    <source>
        <dbReference type="SAM" id="Coils"/>
    </source>
</evidence>
<evidence type="ECO:0008006" key="6">
    <source>
        <dbReference type="Google" id="ProtNLM"/>
    </source>
</evidence>
<proteinExistence type="predicted"/>
<dbReference type="Proteomes" id="UP001162802">
    <property type="component" value="Unassembled WGS sequence"/>
</dbReference>